<evidence type="ECO:0000256" key="1">
    <source>
        <dbReference type="ARBA" id="ARBA00004569"/>
    </source>
</evidence>
<name>A0ABR4GZH3_9EURO</name>
<dbReference type="InterPro" id="IPR013578">
    <property type="entry name" value="Peptidase_M16C_assoc"/>
</dbReference>
<dbReference type="InterPro" id="IPR007863">
    <property type="entry name" value="Peptidase_M16_C"/>
</dbReference>
<feature type="region of interest" description="Disordered" evidence="7">
    <location>
        <begin position="826"/>
        <end position="850"/>
    </location>
</feature>
<dbReference type="InterPro" id="IPR055130">
    <property type="entry name" value="PreP_C"/>
</dbReference>
<dbReference type="EMBL" id="JBFXLT010000108">
    <property type="protein sequence ID" value="KAL2808596.1"/>
    <property type="molecule type" value="Genomic_DNA"/>
</dbReference>
<comment type="subcellular location">
    <subcellularLocation>
        <location evidence="1">Mitochondrion intermembrane space</location>
    </subcellularLocation>
</comment>
<evidence type="ECO:0000256" key="3">
    <source>
        <dbReference type="ARBA" id="ARBA00011853"/>
    </source>
</evidence>
<evidence type="ECO:0000256" key="5">
    <source>
        <dbReference type="ARBA" id="ARBA00034552"/>
    </source>
</evidence>
<evidence type="ECO:0000259" key="8">
    <source>
        <dbReference type="SMART" id="SM01264"/>
    </source>
</evidence>
<reference evidence="9 10" key="1">
    <citation type="submission" date="2024-07" db="EMBL/GenBank/DDBJ databases">
        <title>Section-level genome sequencing and comparative genomics of Aspergillus sections Usti and Cavernicolus.</title>
        <authorList>
            <consortium name="Lawrence Berkeley National Laboratory"/>
            <person name="Nybo J.L."/>
            <person name="Vesth T.C."/>
            <person name="Theobald S."/>
            <person name="Frisvad J.C."/>
            <person name="Larsen T.O."/>
            <person name="Kjaerboelling I."/>
            <person name="Rothschild-Mancinelli K."/>
            <person name="Lyhne E.K."/>
            <person name="Kogle M.E."/>
            <person name="Barry K."/>
            <person name="Clum A."/>
            <person name="Na H."/>
            <person name="Ledsgaard L."/>
            <person name="Lin J."/>
            <person name="Lipzen A."/>
            <person name="Kuo A."/>
            <person name="Riley R."/>
            <person name="Mondo S."/>
            <person name="Labutti K."/>
            <person name="Haridas S."/>
            <person name="Pangalinan J."/>
            <person name="Salamov A.A."/>
            <person name="Simmons B.A."/>
            <person name="Magnuson J.K."/>
            <person name="Chen J."/>
            <person name="Drula E."/>
            <person name="Henrissat B."/>
            <person name="Wiebenga A."/>
            <person name="Lubbers R.J."/>
            <person name="Gomes A.C."/>
            <person name="Makela M.R."/>
            <person name="Stajich J."/>
            <person name="Grigoriev I.V."/>
            <person name="Mortensen U.H."/>
            <person name="De Vries R.P."/>
            <person name="Baker S.E."/>
            <person name="Andersen M.R."/>
        </authorList>
    </citation>
    <scope>NUCLEOTIDE SEQUENCE [LARGE SCALE GENOMIC DNA]</scope>
    <source>
        <strain evidence="9 10">CBS 588.65</strain>
    </source>
</reference>
<dbReference type="Proteomes" id="UP001610334">
    <property type="component" value="Unassembled WGS sequence"/>
</dbReference>
<gene>
    <name evidence="9" type="ORF">BJX63DRAFT_408807</name>
</gene>
<dbReference type="InterPro" id="IPR011765">
    <property type="entry name" value="Pept_M16_N"/>
</dbReference>
<sequence>MLRSYLQLGRHRAPALRQPTCGRLLRSSSLPQWTQSRKLASVSSPKSLPEVGDRLHGFTVEEKKHVPELHLTAIRLRHDKTHADYLHVAREDKNNVFGIGFKTNPPDATGVPHILEHTTLCGSEKYPIRDPFFKMLPRSLSNFMNAFTSSDHTTYPFATTNPQDFQNLLSVYLDATLHPLLKEEDFRQEGWRLGPEDPRAIQTQEGGLKPEDILFKGVVYNEMKGQMSDANYLYWIRYQESIFPAINNSGGDPQYITDLTHKQLVEFSKRNYNPSNAKILTYGDMPLDGHLEQVGKVLDGFTKGEVDTDVKLPIELNGPVNITVPGPIDTFASEDKQFKTSTSWYMGDTTDIVETFSAGILSSLLLDGYGSPMYKALIESGLGSSFTPNTGLDTSGKVPVFSIGATGVSEDQVPRVKEEIQRVFQESLSKGFNDQKVQGFLHQLELALRHKTANFGIGVVQKTIGSWFNGSDPMKELAWNDVINEFKSRYAKGGYLESLLKKYLLSDNCLTFTMVGTPSFNKELDQKESVRKEKMFEQLIQEHGSPEKAAAELGKAELQLLEIQEKAQHADLSCLPTLRVKDISREKERKRPRIYGVEGTGLHWTEAETNGLTYFQAMNLFADLPHDLRLLLPLFNDCIMRLGTPTRTMEEWEDLIKLKTGGISTSFFASSPPGKLGWFREGLLYSGYALHKNVPDMLEILTTLVTETDFNSPYAPTMILELLRLTTNGALDSVAGTGHRYALNAAAARLHRSHWVQEQTSGLAQLQDTANLLRDAETDPDRLIELIKKLRSIQSFAISKSRGLRVRLVCDRKSFRQNEKEVQKWLTGLPSGEPKARTENSPREGPSPGSNFKAFYDMPYKVYYSGLALPTVPFSDPSSATLSVLSQLLTHNYLHQEIREKGGAYGAGASNNPLRRLFAFTSYRDPNPVNTLKVFQNSGIFARDRAWTDRELNEAKLSIFQGIDAPLSVDEEGAREFLHGVSGQMDQEWRERLLDVTAKDVNEAADNFLVKGTRRSVCLLGEKKDWADSEGWEIRKLSLAPSGIPDAPTEDTTTSA</sequence>
<dbReference type="Pfam" id="PF08367">
    <property type="entry name" value="M16C_assoc"/>
    <property type="match status" value="1"/>
</dbReference>
<dbReference type="SUPFAM" id="SSF63411">
    <property type="entry name" value="LuxS/MPP-like metallohydrolase"/>
    <property type="match status" value="4"/>
</dbReference>
<comment type="similarity">
    <text evidence="2">Belongs to the peptidase M16 family. PreP subfamily.</text>
</comment>
<protein>
    <recommendedName>
        <fullName evidence="4">Presequence protease, mitochondrial</fullName>
    </recommendedName>
    <alternativeName>
        <fullName evidence="5">Pitrilysin metalloproteinase</fullName>
    </alternativeName>
</protein>
<comment type="subunit">
    <text evidence="3">Monomer and homodimer; homodimerization is induced by binding of the substrate.</text>
</comment>
<comment type="caution">
    <text evidence="9">The sequence shown here is derived from an EMBL/GenBank/DDBJ whole genome shotgun (WGS) entry which is preliminary data.</text>
</comment>
<dbReference type="Gene3D" id="3.30.830.10">
    <property type="entry name" value="Metalloenzyme, LuxS/M16 peptidase-like"/>
    <property type="match status" value="4"/>
</dbReference>
<comment type="function">
    <text evidence="6">Degrades mitochondrial transit peptides after their cleavage in the intermembrane space or in the matrix, and presequence peptides; clearance of these peptides is required to keep the presequence processing machinery running. Preferentially cleaves the N-terminal side of paired basic amino acid residues. Also degrades other unstructured peptides. May function as an ATP-dependent peptidase as opposed to a metalloendopeptidase.</text>
</comment>
<evidence type="ECO:0000256" key="7">
    <source>
        <dbReference type="SAM" id="MobiDB-lite"/>
    </source>
</evidence>
<dbReference type="SMART" id="SM01264">
    <property type="entry name" value="M16C_associated"/>
    <property type="match status" value="1"/>
</dbReference>
<dbReference type="PANTHER" id="PTHR43016:SF13">
    <property type="entry name" value="PRESEQUENCE PROTEASE, MITOCHONDRIAL"/>
    <property type="match status" value="1"/>
</dbReference>
<dbReference type="Pfam" id="PF00675">
    <property type="entry name" value="Peptidase_M16"/>
    <property type="match status" value="1"/>
</dbReference>
<evidence type="ECO:0000313" key="9">
    <source>
        <dbReference type="EMBL" id="KAL2808596.1"/>
    </source>
</evidence>
<dbReference type="Pfam" id="PF05193">
    <property type="entry name" value="Peptidase_M16_C"/>
    <property type="match status" value="1"/>
</dbReference>
<evidence type="ECO:0000256" key="2">
    <source>
        <dbReference type="ARBA" id="ARBA00007575"/>
    </source>
</evidence>
<accession>A0ABR4GZH3</accession>
<organism evidence="9 10">
    <name type="scientific">Aspergillus granulosus</name>
    <dbReference type="NCBI Taxonomy" id="176169"/>
    <lineage>
        <taxon>Eukaryota</taxon>
        <taxon>Fungi</taxon>
        <taxon>Dikarya</taxon>
        <taxon>Ascomycota</taxon>
        <taxon>Pezizomycotina</taxon>
        <taxon>Eurotiomycetes</taxon>
        <taxon>Eurotiomycetidae</taxon>
        <taxon>Eurotiales</taxon>
        <taxon>Aspergillaceae</taxon>
        <taxon>Aspergillus</taxon>
        <taxon>Aspergillus subgen. Nidulantes</taxon>
    </lineage>
</organism>
<feature type="domain" description="Peptidase M16C associated" evidence="8">
    <location>
        <begin position="514"/>
        <end position="772"/>
    </location>
</feature>
<keyword evidence="10" id="KW-1185">Reference proteome</keyword>
<dbReference type="Pfam" id="PF22516">
    <property type="entry name" value="PreP_C"/>
    <property type="match status" value="1"/>
</dbReference>
<dbReference type="PANTHER" id="PTHR43016">
    <property type="entry name" value="PRESEQUENCE PROTEASE"/>
    <property type="match status" value="1"/>
</dbReference>
<evidence type="ECO:0000313" key="10">
    <source>
        <dbReference type="Proteomes" id="UP001610334"/>
    </source>
</evidence>
<dbReference type="InterPro" id="IPR011249">
    <property type="entry name" value="Metalloenz_LuxS/M16"/>
</dbReference>
<proteinExistence type="inferred from homology"/>
<evidence type="ECO:0000256" key="6">
    <source>
        <dbReference type="ARBA" id="ARBA00045897"/>
    </source>
</evidence>
<evidence type="ECO:0000256" key="4">
    <source>
        <dbReference type="ARBA" id="ARBA00020167"/>
    </source>
</evidence>